<keyword evidence="6" id="KW-1185">Reference proteome</keyword>
<organism evidence="5 6">
    <name type="scientific">Cyclotella cryptica</name>
    <dbReference type="NCBI Taxonomy" id="29204"/>
    <lineage>
        <taxon>Eukaryota</taxon>
        <taxon>Sar</taxon>
        <taxon>Stramenopiles</taxon>
        <taxon>Ochrophyta</taxon>
        <taxon>Bacillariophyta</taxon>
        <taxon>Coscinodiscophyceae</taxon>
        <taxon>Thalassiosirophycidae</taxon>
        <taxon>Stephanodiscales</taxon>
        <taxon>Stephanodiscaceae</taxon>
        <taxon>Cyclotella</taxon>
    </lineage>
</organism>
<dbReference type="Gene3D" id="3.40.630.30">
    <property type="match status" value="1"/>
</dbReference>
<dbReference type="EMBL" id="JABMIG020000082">
    <property type="protein sequence ID" value="KAL3794285.1"/>
    <property type="molecule type" value="Genomic_DNA"/>
</dbReference>
<evidence type="ECO:0000313" key="6">
    <source>
        <dbReference type="Proteomes" id="UP001516023"/>
    </source>
</evidence>
<reference evidence="5 6" key="1">
    <citation type="journal article" date="2020" name="G3 (Bethesda)">
        <title>Improved Reference Genome for Cyclotella cryptica CCMP332, a Model for Cell Wall Morphogenesis, Salinity Adaptation, and Lipid Production in Diatoms (Bacillariophyta).</title>
        <authorList>
            <person name="Roberts W.R."/>
            <person name="Downey K.M."/>
            <person name="Ruck E.C."/>
            <person name="Traller J.C."/>
            <person name="Alverson A.J."/>
        </authorList>
    </citation>
    <scope>NUCLEOTIDE SEQUENCE [LARGE SCALE GENOMIC DNA]</scope>
    <source>
        <strain evidence="5 6">CCMP332</strain>
    </source>
</reference>
<dbReference type="PROSITE" id="PS51186">
    <property type="entry name" value="GNAT"/>
    <property type="match status" value="1"/>
</dbReference>
<evidence type="ECO:0000259" key="4">
    <source>
        <dbReference type="PROSITE" id="PS51186"/>
    </source>
</evidence>
<dbReference type="AlphaFoldDB" id="A0ABD3Q292"/>
<evidence type="ECO:0000256" key="2">
    <source>
        <dbReference type="ARBA" id="ARBA00023315"/>
    </source>
</evidence>
<feature type="domain" description="N-acetyltransferase" evidence="4">
    <location>
        <begin position="71"/>
        <end position="240"/>
    </location>
</feature>
<dbReference type="PANTHER" id="PTHR43072">
    <property type="entry name" value="N-ACETYLTRANSFERASE"/>
    <property type="match status" value="1"/>
</dbReference>
<feature type="region of interest" description="Disordered" evidence="3">
    <location>
        <begin position="1"/>
        <end position="45"/>
    </location>
</feature>
<comment type="caution">
    <text evidence="5">The sequence shown here is derived from an EMBL/GenBank/DDBJ whole genome shotgun (WGS) entry which is preliminary data.</text>
</comment>
<feature type="compositionally biased region" description="Polar residues" evidence="3">
    <location>
        <begin position="20"/>
        <end position="45"/>
    </location>
</feature>
<evidence type="ECO:0000256" key="3">
    <source>
        <dbReference type="SAM" id="MobiDB-lite"/>
    </source>
</evidence>
<dbReference type="InterPro" id="IPR016181">
    <property type="entry name" value="Acyl_CoA_acyltransferase"/>
</dbReference>
<keyword evidence="1" id="KW-0808">Transferase</keyword>
<accession>A0ABD3Q292</accession>
<gene>
    <name evidence="5" type="ORF">HJC23_012410</name>
</gene>
<evidence type="ECO:0000313" key="5">
    <source>
        <dbReference type="EMBL" id="KAL3794285.1"/>
    </source>
</evidence>
<dbReference type="CDD" id="cd04301">
    <property type="entry name" value="NAT_SF"/>
    <property type="match status" value="1"/>
</dbReference>
<proteinExistence type="predicted"/>
<dbReference type="Pfam" id="PF00583">
    <property type="entry name" value="Acetyltransf_1"/>
    <property type="match status" value="1"/>
</dbReference>
<protein>
    <recommendedName>
        <fullName evidence="4">N-acetyltransferase domain-containing protein</fullName>
    </recommendedName>
</protein>
<name>A0ABD3Q292_9STRA</name>
<keyword evidence="2" id="KW-0012">Acyltransferase</keyword>
<sequence>MANASSSIHPPKSHHCHTHLGSTNRLLPSPSLTHPTRQTRTSSVNIDIQLHRSQSMTSPSSCTTNTAINHYKIRPYNPHTDRIALEEICATVYNGKDYLPQMAESYAADPLCSFLALTAPPPADAAAANGDEDKDTILAVANYKRLPSQKCAWIEAVRTHPLHRNRGLASLLLRELMNLSTVVEHSATNDDGTLEHPTTTTLLTCTIQSNVGMQRALEKVGFTRYRTIPALSLEMLKQLPGWSSHSRDNTITDAPRPPPQPLLTALHLHHLISPEAKKLASSSSRWRTITNDNELLFALNACRHHGNTSGYLPGLYEYIVPTPSRKDIQESMKHGLVMTLHPCENPHDDDDDNAIVTRDSRDMAILALIQDERISTLQSKWVCSIVASTNVGFEAALLYAHSLEVAKRMRGSMCVSSRVVDDDTMQGQ</sequence>
<dbReference type="Proteomes" id="UP001516023">
    <property type="component" value="Unassembled WGS sequence"/>
</dbReference>
<dbReference type="InterPro" id="IPR000182">
    <property type="entry name" value="GNAT_dom"/>
</dbReference>
<evidence type="ECO:0000256" key="1">
    <source>
        <dbReference type="ARBA" id="ARBA00022679"/>
    </source>
</evidence>
<dbReference type="PANTHER" id="PTHR43072:SF23">
    <property type="entry name" value="UPF0039 PROTEIN C11D3.02C"/>
    <property type="match status" value="1"/>
</dbReference>
<dbReference type="GO" id="GO:0016746">
    <property type="term" value="F:acyltransferase activity"/>
    <property type="evidence" value="ECO:0007669"/>
    <property type="project" value="UniProtKB-KW"/>
</dbReference>
<dbReference type="SUPFAM" id="SSF55729">
    <property type="entry name" value="Acyl-CoA N-acyltransferases (Nat)"/>
    <property type="match status" value="1"/>
</dbReference>